<dbReference type="CDD" id="cd07020">
    <property type="entry name" value="Clp_protease_NfeD_1"/>
    <property type="match status" value="1"/>
</dbReference>
<dbReference type="PROSITE" id="PS51257">
    <property type="entry name" value="PROKAR_LIPOPROTEIN"/>
    <property type="match status" value="1"/>
</dbReference>
<protein>
    <recommendedName>
        <fullName evidence="2">NfeD1b N-terminal domain-containing protein</fullName>
    </recommendedName>
</protein>
<gene>
    <name evidence="3" type="ORF">METZ01_LOCUS113190</name>
</gene>
<accession>A0A381X6G2</accession>
<feature type="non-terminal residue" evidence="3">
    <location>
        <position position="242"/>
    </location>
</feature>
<evidence type="ECO:0000256" key="1">
    <source>
        <dbReference type="SAM" id="MobiDB-lite"/>
    </source>
</evidence>
<reference evidence="3" key="1">
    <citation type="submission" date="2018-05" db="EMBL/GenBank/DDBJ databases">
        <authorList>
            <person name="Lanie J.A."/>
            <person name="Ng W.-L."/>
            <person name="Kazmierczak K.M."/>
            <person name="Andrzejewski T.M."/>
            <person name="Davidsen T.M."/>
            <person name="Wayne K.J."/>
            <person name="Tettelin H."/>
            <person name="Glass J.I."/>
            <person name="Rusch D."/>
            <person name="Podicherti R."/>
            <person name="Tsui H.-C.T."/>
            <person name="Winkler M.E."/>
        </authorList>
    </citation>
    <scope>NUCLEOTIDE SEQUENCE</scope>
</reference>
<dbReference type="InterPro" id="IPR029045">
    <property type="entry name" value="ClpP/crotonase-like_dom_sf"/>
</dbReference>
<proteinExistence type="predicted"/>
<dbReference type="EMBL" id="UINC01014086">
    <property type="protein sequence ID" value="SVA60336.1"/>
    <property type="molecule type" value="Genomic_DNA"/>
</dbReference>
<dbReference type="PANTHER" id="PTHR33507">
    <property type="entry name" value="INNER MEMBRANE PROTEIN YBBJ"/>
    <property type="match status" value="1"/>
</dbReference>
<sequence length="242" mass="25324">MKSVPFRLHRLILTVTACYLLTVSCSGAAAGTAVWLEVKGGIGPATRDYVLNGIEYAQETRAEAVILEMDTPGGLDSAMRDIIKGILASSVPVVTYVSPSGSRAASAGTYILYASHVAAMAPATTLGAATPVQIGGATPSAPISRDEQHEGADQTADDFDADPLEDDSLRLPGTAMERKAVNDAAAYIRGLAELRSRNAEWAERAVREAVSLTAEAALEKNVIDIVAVNVPELMEGINGMPV</sequence>
<feature type="compositionally biased region" description="Acidic residues" evidence="1">
    <location>
        <begin position="155"/>
        <end position="164"/>
    </location>
</feature>
<evidence type="ECO:0000259" key="2">
    <source>
        <dbReference type="Pfam" id="PF25145"/>
    </source>
</evidence>
<dbReference type="Pfam" id="PF25145">
    <property type="entry name" value="NfeD1b_N"/>
    <property type="match status" value="1"/>
</dbReference>
<dbReference type="InterPro" id="IPR056738">
    <property type="entry name" value="NfeD1b_N"/>
</dbReference>
<organism evidence="3">
    <name type="scientific">marine metagenome</name>
    <dbReference type="NCBI Taxonomy" id="408172"/>
    <lineage>
        <taxon>unclassified sequences</taxon>
        <taxon>metagenomes</taxon>
        <taxon>ecological metagenomes</taxon>
    </lineage>
</organism>
<evidence type="ECO:0000313" key="3">
    <source>
        <dbReference type="EMBL" id="SVA60336.1"/>
    </source>
</evidence>
<name>A0A381X6G2_9ZZZZ</name>
<feature type="domain" description="NfeD1b N-terminal" evidence="2">
    <location>
        <begin position="45"/>
        <end position="138"/>
    </location>
</feature>
<dbReference type="PANTHER" id="PTHR33507:SF4">
    <property type="entry name" value="NODULATION COMPETITIVENESS PROTEIN NFED"/>
    <property type="match status" value="1"/>
</dbReference>
<dbReference type="InterPro" id="IPR052165">
    <property type="entry name" value="Membrane_assoc_protease"/>
</dbReference>
<dbReference type="SUPFAM" id="SSF52096">
    <property type="entry name" value="ClpP/crotonase"/>
    <property type="match status" value="1"/>
</dbReference>
<dbReference type="AlphaFoldDB" id="A0A381X6G2"/>
<dbReference type="Gene3D" id="3.90.226.10">
    <property type="entry name" value="2-enoyl-CoA Hydratase, Chain A, domain 1"/>
    <property type="match status" value="1"/>
</dbReference>
<feature type="region of interest" description="Disordered" evidence="1">
    <location>
        <begin position="137"/>
        <end position="164"/>
    </location>
</feature>